<gene>
    <name evidence="2" type="ORF">HYN59_05140</name>
</gene>
<reference evidence="2 3" key="1">
    <citation type="submission" date="2018-04" db="EMBL/GenBank/DDBJ databases">
        <title>Genome sequencing of Flavobacterium sp. HYN0059.</title>
        <authorList>
            <person name="Yi H."/>
            <person name="Baek C."/>
        </authorList>
    </citation>
    <scope>NUCLEOTIDE SEQUENCE [LARGE SCALE GENOMIC DNA]</scope>
    <source>
        <strain evidence="2 3">HYN0059</strain>
    </source>
</reference>
<protein>
    <submittedName>
        <fullName evidence="2">Uncharacterized protein</fullName>
    </submittedName>
</protein>
<sequence length="125" mass="14703">MRYTCKIWATTVAISPLIILILIPNFFNGNDWVLYAITMYLFIVMFGAVLSLPAIAIFYYLNIYLKKYLSGVARKIILSIYTFLSVYFTFVLSEFDIIPWWFAIYSFIMTGSLWLYDRQLKPVSE</sequence>
<keyword evidence="1" id="KW-0472">Membrane</keyword>
<dbReference type="EMBL" id="CP029186">
    <property type="protein sequence ID" value="AWH84539.1"/>
    <property type="molecule type" value="Genomic_DNA"/>
</dbReference>
<evidence type="ECO:0000313" key="2">
    <source>
        <dbReference type="EMBL" id="AWH84539.1"/>
    </source>
</evidence>
<keyword evidence="1" id="KW-0812">Transmembrane</keyword>
<name>A0A2S1QW27_9FLAO</name>
<evidence type="ECO:0000313" key="3">
    <source>
        <dbReference type="Proteomes" id="UP000244929"/>
    </source>
</evidence>
<dbReference type="AlphaFoldDB" id="A0A2S1QW27"/>
<feature type="transmembrane region" description="Helical" evidence="1">
    <location>
        <begin position="7"/>
        <end position="27"/>
    </location>
</feature>
<feature type="transmembrane region" description="Helical" evidence="1">
    <location>
        <begin position="33"/>
        <end position="60"/>
    </location>
</feature>
<feature type="transmembrane region" description="Helical" evidence="1">
    <location>
        <begin position="72"/>
        <end position="92"/>
    </location>
</feature>
<evidence type="ECO:0000256" key="1">
    <source>
        <dbReference type="SAM" id="Phobius"/>
    </source>
</evidence>
<keyword evidence="3" id="KW-1185">Reference proteome</keyword>
<organism evidence="2 3">
    <name type="scientific">Flavobacterium album</name>
    <dbReference type="NCBI Taxonomy" id="2175091"/>
    <lineage>
        <taxon>Bacteria</taxon>
        <taxon>Pseudomonadati</taxon>
        <taxon>Bacteroidota</taxon>
        <taxon>Flavobacteriia</taxon>
        <taxon>Flavobacteriales</taxon>
        <taxon>Flavobacteriaceae</taxon>
        <taxon>Flavobacterium</taxon>
    </lineage>
</organism>
<dbReference type="Proteomes" id="UP000244929">
    <property type="component" value="Chromosome"/>
</dbReference>
<keyword evidence="1" id="KW-1133">Transmembrane helix</keyword>
<dbReference type="KEGG" id="falb:HYN59_05140"/>
<accession>A0A2S1QW27</accession>
<proteinExistence type="predicted"/>
<feature type="transmembrane region" description="Helical" evidence="1">
    <location>
        <begin position="98"/>
        <end position="116"/>
    </location>
</feature>